<feature type="coiled-coil region" evidence="1">
    <location>
        <begin position="267"/>
        <end position="301"/>
    </location>
</feature>
<protein>
    <submittedName>
        <fullName evidence="3">Uncharacterized protein</fullName>
    </submittedName>
</protein>
<accession>J1I0Y7</accession>
<dbReference type="AlphaFoldDB" id="J1I0Y7"/>
<reference evidence="4" key="1">
    <citation type="journal article" date="2012" name="Stand. Genomic Sci.">
        <title>Permanent draft genome sequence of the gliding predator Saprospira grandis strain Sa g1 (= HR1).</title>
        <authorList>
            <person name="Mavromatis K."/>
            <person name="Chertkov O."/>
            <person name="Lapidus A."/>
            <person name="Nolan M."/>
            <person name="Lucas S."/>
            <person name="Tice H."/>
            <person name="Del Rio T.G."/>
            <person name="Cheng J.F."/>
            <person name="Han C."/>
            <person name="Tapia R."/>
            <person name="Bruce D."/>
            <person name="Goodwin L.A."/>
            <person name="Pitluck S."/>
            <person name="Huntemann M."/>
            <person name="Liolios K."/>
            <person name="Pagani I."/>
            <person name="Ivanova N."/>
            <person name="Mikhailova N."/>
            <person name="Pati A."/>
            <person name="Chen A."/>
            <person name="Palaniappan K."/>
            <person name="Land M."/>
            <person name="Brambilla E.M."/>
            <person name="Rohde M."/>
            <person name="Spring S."/>
            <person name="Goker M."/>
            <person name="Detter J.C."/>
            <person name="Bristow J."/>
            <person name="Eisen J.A."/>
            <person name="Markowitz V."/>
            <person name="Hugenholtz P."/>
            <person name="Kyrpides N.C."/>
            <person name="Klenk H.P."/>
            <person name="Woyke T."/>
        </authorList>
    </citation>
    <scope>NUCLEOTIDE SEQUENCE [LARGE SCALE GENOMIC DNA]</scope>
    <source>
        <strain evidence="4">DSM 2844</strain>
    </source>
</reference>
<dbReference type="RefSeq" id="WP_002656493.1">
    <property type="nucleotide sequence ID" value="NZ_JH719942.1"/>
</dbReference>
<evidence type="ECO:0000313" key="4">
    <source>
        <dbReference type="Proteomes" id="UP000005113"/>
    </source>
</evidence>
<feature type="chain" id="PRO_5003743709" evidence="2">
    <location>
        <begin position="23"/>
        <end position="301"/>
    </location>
</feature>
<evidence type="ECO:0000313" key="3">
    <source>
        <dbReference type="EMBL" id="EJF51933.1"/>
    </source>
</evidence>
<dbReference type="Proteomes" id="UP000005113">
    <property type="component" value="Unassembled WGS sequence"/>
</dbReference>
<organism evidence="3 4">
    <name type="scientific">Saprospira grandis DSM 2844</name>
    <dbReference type="NCBI Taxonomy" id="694433"/>
    <lineage>
        <taxon>Bacteria</taxon>
        <taxon>Pseudomonadati</taxon>
        <taxon>Bacteroidota</taxon>
        <taxon>Saprospiria</taxon>
        <taxon>Saprospirales</taxon>
        <taxon>Saprospiraceae</taxon>
        <taxon>Saprospira</taxon>
    </lineage>
</organism>
<keyword evidence="2" id="KW-0732">Signal</keyword>
<keyword evidence="1" id="KW-0175">Coiled coil</keyword>
<dbReference type="HOGENOM" id="CLU_924059_0_0_10"/>
<dbReference type="EMBL" id="JH719942">
    <property type="protein sequence ID" value="EJF51933.1"/>
    <property type="molecule type" value="Genomic_DNA"/>
</dbReference>
<feature type="signal peptide" evidence="2">
    <location>
        <begin position="1"/>
        <end position="22"/>
    </location>
</feature>
<gene>
    <name evidence="3" type="ORF">SapgrDRAFT_0174</name>
</gene>
<evidence type="ECO:0000256" key="1">
    <source>
        <dbReference type="SAM" id="Coils"/>
    </source>
</evidence>
<sequence>MKGFLSWGLGLFLMTAASGAAAQSGYLYWSVGGENGLPTGLFCGEQSPKSLELKGPKGGLRRIDLEPTALRLPANMQDLWGASFSILPLEPLSELPNFFIEEGAGDYVETKSQTSFSLSGQRVALKKLAANYLRYKQLLLTLKSQELKLQALEAQLKQQEQDYELLEEQAKEAEKALATWVNAQQIGGDAKAIWQELLAQSAKIDQSLMQVFKYNDIDGARRLADQTAAYERYLRAAKKEAAFAQIATQFQDYEQKRAQKISKRRAADILAQKLAKSKDEISRLGAEIEALKAEKKEIEKK</sequence>
<dbReference type="OrthoDB" id="9821315at2"/>
<feature type="coiled-coil region" evidence="1">
    <location>
        <begin position="135"/>
        <end position="183"/>
    </location>
</feature>
<proteinExistence type="predicted"/>
<name>J1I0Y7_9BACT</name>
<evidence type="ECO:0000256" key="2">
    <source>
        <dbReference type="SAM" id="SignalP"/>
    </source>
</evidence>